<dbReference type="GO" id="GO:0003676">
    <property type="term" value="F:nucleic acid binding"/>
    <property type="evidence" value="ECO:0007669"/>
    <property type="project" value="InterPro"/>
</dbReference>
<dbReference type="CDD" id="cd20736">
    <property type="entry name" value="PoNe_Nuclease"/>
    <property type="match status" value="1"/>
</dbReference>
<comment type="caution">
    <text evidence="3">The sequence shown here is derived from an EMBL/GenBank/DDBJ whole genome shotgun (WGS) entry which is preliminary data.</text>
</comment>
<dbReference type="PANTHER" id="PTHR34039">
    <property type="entry name" value="UPF0102 PROTEIN YRAN"/>
    <property type="match status" value="1"/>
</dbReference>
<dbReference type="RefSeq" id="WP_006001990.1">
    <property type="nucleotide sequence ID" value="NZ_AAEW02000016.1"/>
</dbReference>
<evidence type="ECO:0000313" key="4">
    <source>
        <dbReference type="Proteomes" id="UP000005695"/>
    </source>
</evidence>
<protein>
    <recommendedName>
        <fullName evidence="2">UPF0102 protein Dace_0903</fullName>
    </recommendedName>
</protein>
<sequence length="121" mass="14136">MTQQRLTLGRWGEQQAADYLRRRLYRIVTCNYRCHYGEIDLIVRRGKTLAFVEVKTRKSRCYGTPQEAVTPRKQQQIIATAQHYLTTQQPSTQTVRFDVIAINVDGDKTQINHIVDAFELH</sequence>
<dbReference type="HAMAP" id="MF_00048">
    <property type="entry name" value="UPF0102"/>
    <property type="match status" value="1"/>
</dbReference>
<comment type="similarity">
    <text evidence="1 2">Belongs to the UPF0102 family.</text>
</comment>
<gene>
    <name evidence="3" type="ORF">Dace_0903</name>
</gene>
<dbReference type="Gene3D" id="3.40.1350.10">
    <property type="match status" value="1"/>
</dbReference>
<dbReference type="NCBIfam" id="NF009154">
    <property type="entry name" value="PRK12497.3-3"/>
    <property type="match status" value="1"/>
</dbReference>
<dbReference type="NCBIfam" id="NF009150">
    <property type="entry name" value="PRK12497.1-3"/>
    <property type="match status" value="1"/>
</dbReference>
<dbReference type="OrthoDB" id="9794876at2"/>
<dbReference type="PANTHER" id="PTHR34039:SF1">
    <property type="entry name" value="UPF0102 PROTEIN YRAN"/>
    <property type="match status" value="1"/>
</dbReference>
<dbReference type="AlphaFoldDB" id="Q1JX98"/>
<organism evidence="3 4">
    <name type="scientific">Desulfuromonas acetoxidans (strain DSM 684 / 11070)</name>
    <dbReference type="NCBI Taxonomy" id="281689"/>
    <lineage>
        <taxon>Bacteria</taxon>
        <taxon>Pseudomonadati</taxon>
        <taxon>Thermodesulfobacteriota</taxon>
        <taxon>Desulfuromonadia</taxon>
        <taxon>Desulfuromonadales</taxon>
        <taxon>Desulfuromonadaceae</taxon>
        <taxon>Desulfuromonas</taxon>
    </lineage>
</organism>
<name>Q1JX98_DESA6</name>
<evidence type="ECO:0000256" key="2">
    <source>
        <dbReference type="HAMAP-Rule" id="MF_00048"/>
    </source>
</evidence>
<dbReference type="InterPro" id="IPR011856">
    <property type="entry name" value="tRNA_endonuc-like_dom_sf"/>
</dbReference>
<dbReference type="Pfam" id="PF02021">
    <property type="entry name" value="UPF0102"/>
    <property type="match status" value="1"/>
</dbReference>
<proteinExistence type="inferred from homology"/>
<keyword evidence="4" id="KW-1185">Reference proteome</keyword>
<dbReference type="Proteomes" id="UP000005695">
    <property type="component" value="Unassembled WGS sequence"/>
</dbReference>
<dbReference type="SUPFAM" id="SSF52980">
    <property type="entry name" value="Restriction endonuclease-like"/>
    <property type="match status" value="1"/>
</dbReference>
<reference evidence="3" key="2">
    <citation type="submission" date="2006-05" db="EMBL/GenBank/DDBJ databases">
        <title>Sequencing of the draft genome and assembly of Desulfuromonas acetoxidans DSM 684.</title>
        <authorList>
            <consortium name="US DOE Joint Genome Institute (JGI-PGF)"/>
            <person name="Copeland A."/>
            <person name="Lucas S."/>
            <person name="Lapidus A."/>
            <person name="Barry K."/>
            <person name="Detter J.C."/>
            <person name="Glavina del Rio T."/>
            <person name="Hammon N."/>
            <person name="Israni S."/>
            <person name="Dalin E."/>
            <person name="Tice H."/>
            <person name="Bruce D."/>
            <person name="Pitluck S."/>
            <person name="Richardson P."/>
        </authorList>
    </citation>
    <scope>NUCLEOTIDE SEQUENCE [LARGE SCALE GENOMIC DNA]</scope>
    <source>
        <strain evidence="3">DSM 684</strain>
    </source>
</reference>
<accession>Q1JX98</accession>
<reference evidence="3" key="1">
    <citation type="submission" date="2006-05" db="EMBL/GenBank/DDBJ databases">
        <title>Annotation of the draft genome assembly of Desulfuromonas acetoxidans DSM 684.</title>
        <authorList>
            <consortium name="US DOE Joint Genome Institute (JGI-ORNL)"/>
            <person name="Larimer F."/>
            <person name="Land M."/>
            <person name="Hauser L."/>
        </authorList>
    </citation>
    <scope>NUCLEOTIDE SEQUENCE [LARGE SCALE GENOMIC DNA]</scope>
    <source>
        <strain evidence="3">DSM 684</strain>
    </source>
</reference>
<dbReference type="EMBL" id="AAEW02000016">
    <property type="protein sequence ID" value="EAT14894.1"/>
    <property type="molecule type" value="Genomic_DNA"/>
</dbReference>
<dbReference type="InterPro" id="IPR003509">
    <property type="entry name" value="UPF0102_YraN-like"/>
</dbReference>
<evidence type="ECO:0000256" key="1">
    <source>
        <dbReference type="ARBA" id="ARBA00006738"/>
    </source>
</evidence>
<dbReference type="NCBIfam" id="TIGR00252">
    <property type="entry name" value="YraN family protein"/>
    <property type="match status" value="1"/>
</dbReference>
<evidence type="ECO:0000313" key="3">
    <source>
        <dbReference type="EMBL" id="EAT14894.1"/>
    </source>
</evidence>
<dbReference type="InterPro" id="IPR011335">
    <property type="entry name" value="Restrct_endonuc-II-like"/>
</dbReference>